<evidence type="ECO:0000313" key="12">
    <source>
        <dbReference type="Proteomes" id="UP000006727"/>
    </source>
</evidence>
<feature type="domain" description="GST C-terminal" evidence="8">
    <location>
        <begin position="143"/>
        <end position="275"/>
    </location>
</feature>
<evidence type="ECO:0000256" key="1">
    <source>
        <dbReference type="ARBA" id="ARBA00022575"/>
    </source>
</evidence>
<dbReference type="OMA" id="VQVVCQH"/>
<proteinExistence type="evidence at transcript level"/>
<feature type="domain" description="GST N-terminal" evidence="7">
    <location>
        <begin position="79"/>
        <end position="157"/>
    </location>
</feature>
<protein>
    <submittedName>
        <fullName evidence="9">DHAR class glutathione S-transferase</fullName>
    </submittedName>
</protein>
<dbReference type="Gramene" id="Pp3c22_5470V3.2">
    <property type="protein sequence ID" value="Pp3c22_5470V3.2"/>
    <property type="gene ID" value="Pp3c22_5470"/>
</dbReference>
<evidence type="ECO:0000256" key="2">
    <source>
        <dbReference type="ARBA" id="ARBA00022679"/>
    </source>
</evidence>
<dbReference type="HOGENOM" id="CLU_011226_1_0_1"/>
<dbReference type="Gene3D" id="3.40.30.10">
    <property type="entry name" value="Glutaredoxin"/>
    <property type="match status" value="1"/>
</dbReference>
<dbReference type="FunFam" id="1.20.1050.10:FF:000029">
    <property type="entry name" value="Glutathione S-transferase DHAR3, chloroplastic"/>
    <property type="match status" value="1"/>
</dbReference>
<dbReference type="EnsemblPlants" id="Pp3c22_5470V3.1">
    <property type="protein sequence ID" value="Pp3c22_5470V3.1"/>
    <property type="gene ID" value="Pp3c22_5470"/>
</dbReference>
<evidence type="ECO:0000256" key="6">
    <source>
        <dbReference type="ARBA" id="ARBA00049544"/>
    </source>
</evidence>
<dbReference type="InterPro" id="IPR036282">
    <property type="entry name" value="Glutathione-S-Trfase_C_sf"/>
</dbReference>
<evidence type="ECO:0000256" key="5">
    <source>
        <dbReference type="ARBA" id="ARBA00047960"/>
    </source>
</evidence>
<dbReference type="SFLD" id="SFLDG00358">
    <property type="entry name" value="Main_(cytGST)"/>
    <property type="match status" value="1"/>
</dbReference>
<dbReference type="SUPFAM" id="SSF47616">
    <property type="entry name" value="GST C-terminal domain-like"/>
    <property type="match status" value="1"/>
</dbReference>
<dbReference type="PaxDb" id="3218-PP1S12_401V6.1"/>
<dbReference type="PROSITE" id="PS51354">
    <property type="entry name" value="GLUTAREDOXIN_2"/>
    <property type="match status" value="1"/>
</dbReference>
<dbReference type="GO" id="GO:0004364">
    <property type="term" value="F:glutathione transferase activity"/>
    <property type="evidence" value="ECO:0007669"/>
    <property type="project" value="UniProtKB-EC"/>
</dbReference>
<name>K9Y386_PHYPA</name>
<comment type="similarity">
    <text evidence="4">Belongs to the GST superfamily. DHAR family.</text>
</comment>
<evidence type="ECO:0000256" key="3">
    <source>
        <dbReference type="ARBA" id="ARBA00023002"/>
    </source>
</evidence>
<comment type="catalytic activity">
    <reaction evidence="5">
        <text>RX + glutathione = an S-substituted glutathione + a halide anion + H(+)</text>
        <dbReference type="Rhea" id="RHEA:16437"/>
        <dbReference type="ChEBI" id="CHEBI:15378"/>
        <dbReference type="ChEBI" id="CHEBI:16042"/>
        <dbReference type="ChEBI" id="CHEBI:17792"/>
        <dbReference type="ChEBI" id="CHEBI:57925"/>
        <dbReference type="ChEBI" id="CHEBI:90779"/>
        <dbReference type="EC" id="2.5.1.18"/>
    </reaction>
</comment>
<dbReference type="EMBL" id="KC119456">
    <property type="protein sequence ID" value="AFZ39123.1"/>
    <property type="molecule type" value="mRNA"/>
</dbReference>
<reference evidence="9" key="3">
    <citation type="submission" date="2012-11" db="EMBL/GenBank/DDBJ databases">
        <title>The phylogenetic status and pathogenicity of a new isolate of Metarhizium sp. from a fruit beetle larvae in Japan.</title>
        <authorList>
            <person name="Nishi O."/>
            <person name="Iiyama K."/>
            <person name="Yasunaga-Aoki C."/>
            <person name="Shimizu S."/>
        </authorList>
    </citation>
    <scope>NUCLEOTIDE SEQUENCE</scope>
</reference>
<accession>K9Y386</accession>
<evidence type="ECO:0000259" key="7">
    <source>
        <dbReference type="PROSITE" id="PS50404"/>
    </source>
</evidence>
<organism evidence="9">
    <name type="scientific">Physcomitrium patens</name>
    <name type="common">Spreading-leaved earth moss</name>
    <name type="synonym">Physcomitrella patens</name>
    <dbReference type="NCBI Taxonomy" id="3218"/>
    <lineage>
        <taxon>Eukaryota</taxon>
        <taxon>Viridiplantae</taxon>
        <taxon>Streptophyta</taxon>
        <taxon>Embryophyta</taxon>
        <taxon>Bryophyta</taxon>
        <taxon>Bryophytina</taxon>
        <taxon>Bryopsida</taxon>
        <taxon>Funariidae</taxon>
        <taxon>Funariales</taxon>
        <taxon>Funariaceae</taxon>
        <taxon>Physcomitrium</taxon>
    </lineage>
</organism>
<dbReference type="EMBL" id="ABEU02000022">
    <property type="protein sequence ID" value="PNR30430.1"/>
    <property type="molecule type" value="Genomic_DNA"/>
</dbReference>
<dbReference type="InterPro" id="IPR004045">
    <property type="entry name" value="Glutathione_S-Trfase_N"/>
</dbReference>
<keyword evidence="1" id="KW-0216">Detoxification</keyword>
<dbReference type="Pfam" id="PF13410">
    <property type="entry name" value="GST_C_2"/>
    <property type="match status" value="1"/>
</dbReference>
<dbReference type="SFLD" id="SFLDS00019">
    <property type="entry name" value="Glutathione_Transferase_(cytos"/>
    <property type="match status" value="1"/>
</dbReference>
<dbReference type="AlphaFoldDB" id="K9Y386"/>
<dbReference type="PROSITE" id="PS50404">
    <property type="entry name" value="GST_NTER"/>
    <property type="match status" value="1"/>
</dbReference>
<dbReference type="InterPro" id="IPR044627">
    <property type="entry name" value="DHAR1/2/3/4"/>
</dbReference>
<dbReference type="FunFam" id="3.40.30.10:FF:000102">
    <property type="entry name" value="Glutathione S-transferase DHAR3 chloroplastic"/>
    <property type="match status" value="1"/>
</dbReference>
<reference evidence="11" key="5">
    <citation type="submission" date="2020-12" db="UniProtKB">
        <authorList>
            <consortium name="EnsemblPlants"/>
        </authorList>
    </citation>
    <scope>IDENTIFICATION</scope>
</reference>
<dbReference type="Proteomes" id="UP000006727">
    <property type="component" value="Chromosome 22"/>
</dbReference>
<dbReference type="OrthoDB" id="1935530at2759"/>
<dbReference type="STRING" id="3218.K9Y386"/>
<evidence type="ECO:0000259" key="8">
    <source>
        <dbReference type="PROSITE" id="PS50405"/>
    </source>
</evidence>
<comment type="catalytic activity">
    <reaction evidence="6">
        <text>L-dehydroascorbate + 2 glutathione = glutathione disulfide + L-ascorbate</text>
        <dbReference type="Rhea" id="RHEA:24424"/>
        <dbReference type="ChEBI" id="CHEBI:38290"/>
        <dbReference type="ChEBI" id="CHEBI:57925"/>
        <dbReference type="ChEBI" id="CHEBI:58297"/>
        <dbReference type="ChEBI" id="CHEBI:58539"/>
        <dbReference type="EC" id="1.8.5.1"/>
    </reaction>
</comment>
<dbReference type="PROSITE" id="PS50405">
    <property type="entry name" value="GST_CTER"/>
    <property type="match status" value="1"/>
</dbReference>
<dbReference type="InterPro" id="IPR036249">
    <property type="entry name" value="Thioredoxin-like_sf"/>
</dbReference>
<evidence type="ECO:0000313" key="11">
    <source>
        <dbReference type="EnsemblPlants" id="Pp3c22_5470V3.1"/>
    </source>
</evidence>
<dbReference type="GO" id="GO:0045174">
    <property type="term" value="F:glutathione dehydrogenase (ascorbate) activity"/>
    <property type="evidence" value="ECO:0000318"/>
    <property type="project" value="GO_Central"/>
</dbReference>
<gene>
    <name evidence="9" type="primary">DHAR1</name>
    <name evidence="11" type="synonym">LOC112275199</name>
    <name evidence="10" type="ORF">PHYPA_026746</name>
</gene>
<evidence type="ECO:0000313" key="9">
    <source>
        <dbReference type="EMBL" id="AFZ39123.1"/>
    </source>
</evidence>
<dbReference type="PANTHER" id="PTHR44420:SF2">
    <property type="entry name" value="GLUTATHIONE S-TRANSFERASE DHAR2-RELATED"/>
    <property type="match status" value="1"/>
</dbReference>
<dbReference type="CDD" id="cd00570">
    <property type="entry name" value="GST_N_family"/>
    <property type="match status" value="1"/>
</dbReference>
<dbReference type="PANTHER" id="PTHR44420">
    <property type="entry name" value="GLUTATHIONE S-TRANSFERASE DHAR2-RELATED"/>
    <property type="match status" value="1"/>
</dbReference>
<dbReference type="GO" id="GO:0033355">
    <property type="term" value="P:ascorbate glutathione cycle"/>
    <property type="evidence" value="ECO:0000318"/>
    <property type="project" value="GO_Central"/>
</dbReference>
<evidence type="ECO:0000256" key="4">
    <source>
        <dbReference type="ARBA" id="ARBA00024194"/>
    </source>
</evidence>
<evidence type="ECO:0000313" key="10">
    <source>
        <dbReference type="EMBL" id="PNR30430.1"/>
    </source>
</evidence>
<dbReference type="InterPro" id="IPR010987">
    <property type="entry name" value="Glutathione-S-Trfase_C-like"/>
</dbReference>
<dbReference type="CDD" id="cd03201">
    <property type="entry name" value="GST_C_DHAR"/>
    <property type="match status" value="1"/>
</dbReference>
<keyword evidence="2 9" id="KW-0808">Transferase</keyword>
<keyword evidence="12" id="KW-1185">Reference proteome</keyword>
<reference evidence="9" key="2">
    <citation type="journal article" date="2012" name="Plant Physiol.">
        <title>Functional Divergence of the GST Supergene Family in Physcomitrella patens Reveals Complex Patterns of Large Gene Family Evolution in Land Plants.</title>
        <authorList>
            <person name="Liu Y.J."/>
            <person name="Han X.M."/>
            <person name="Ren L.L."/>
            <person name="Yang H.L."/>
            <person name="Zeng Q.Y."/>
        </authorList>
    </citation>
    <scope>NUCLEOTIDE SEQUENCE</scope>
</reference>
<keyword evidence="3" id="KW-0560">Oxidoreductase</keyword>
<dbReference type="EnsemblPlants" id="Pp3c22_5470V3.2">
    <property type="protein sequence ID" value="Pp3c22_5470V3.2"/>
    <property type="gene ID" value="Pp3c22_5470"/>
</dbReference>
<reference evidence="10 12" key="4">
    <citation type="journal article" date="2018" name="Plant J.">
        <title>The Physcomitrella patens chromosome-scale assembly reveals moss genome structure and evolution.</title>
        <authorList>
            <person name="Lang D."/>
            <person name="Ullrich K.K."/>
            <person name="Murat F."/>
            <person name="Fuchs J."/>
            <person name="Jenkins J."/>
            <person name="Haas F.B."/>
            <person name="Piednoel M."/>
            <person name="Gundlach H."/>
            <person name="Van Bel M."/>
            <person name="Meyberg R."/>
            <person name="Vives C."/>
            <person name="Morata J."/>
            <person name="Symeonidi A."/>
            <person name="Hiss M."/>
            <person name="Muchero W."/>
            <person name="Kamisugi Y."/>
            <person name="Saleh O."/>
            <person name="Blanc G."/>
            <person name="Decker E.L."/>
            <person name="van Gessel N."/>
            <person name="Grimwood J."/>
            <person name="Hayes R.D."/>
            <person name="Graham S.W."/>
            <person name="Gunter L.E."/>
            <person name="McDaniel S.F."/>
            <person name="Hoernstein S.N.W."/>
            <person name="Larsson A."/>
            <person name="Li F.W."/>
            <person name="Perroud P.F."/>
            <person name="Phillips J."/>
            <person name="Ranjan P."/>
            <person name="Rokshar D.S."/>
            <person name="Rothfels C.J."/>
            <person name="Schneider L."/>
            <person name="Shu S."/>
            <person name="Stevenson D.W."/>
            <person name="Thummler F."/>
            <person name="Tillich M."/>
            <person name="Villarreal Aguilar J.C."/>
            <person name="Widiez T."/>
            <person name="Wong G.K."/>
            <person name="Wymore A."/>
            <person name="Zhang Y."/>
            <person name="Zimmer A.D."/>
            <person name="Quatrano R.S."/>
            <person name="Mayer K.F.X."/>
            <person name="Goodstein D."/>
            <person name="Casacuberta J.M."/>
            <person name="Vandepoele K."/>
            <person name="Reski R."/>
            <person name="Cuming A.C."/>
            <person name="Tuskan G.A."/>
            <person name="Maumus F."/>
            <person name="Salse J."/>
            <person name="Schmutz J."/>
            <person name="Rensing S.A."/>
        </authorList>
    </citation>
    <scope>NUCLEOTIDE SEQUENCE [LARGE SCALE GENOMIC DNA]</scope>
    <source>
        <strain evidence="11 12">cv. Gransden 2004</strain>
    </source>
</reference>
<reference evidence="10 12" key="1">
    <citation type="journal article" date="2008" name="Science">
        <title>The Physcomitrella genome reveals evolutionary insights into the conquest of land by plants.</title>
        <authorList>
            <person name="Rensing S."/>
            <person name="Lang D."/>
            <person name="Zimmer A."/>
            <person name="Terry A."/>
            <person name="Salamov A."/>
            <person name="Shapiro H."/>
            <person name="Nishiyama T."/>
            <person name="Perroud P.-F."/>
            <person name="Lindquist E."/>
            <person name="Kamisugi Y."/>
            <person name="Tanahashi T."/>
            <person name="Sakakibara K."/>
            <person name="Fujita T."/>
            <person name="Oishi K."/>
            <person name="Shin-I T."/>
            <person name="Kuroki Y."/>
            <person name="Toyoda A."/>
            <person name="Suzuki Y."/>
            <person name="Hashimoto A."/>
            <person name="Yamaguchi K."/>
            <person name="Sugano A."/>
            <person name="Kohara Y."/>
            <person name="Fujiyama A."/>
            <person name="Anterola A."/>
            <person name="Aoki S."/>
            <person name="Ashton N."/>
            <person name="Barbazuk W.B."/>
            <person name="Barker E."/>
            <person name="Bennetzen J."/>
            <person name="Bezanilla M."/>
            <person name="Blankenship R."/>
            <person name="Cho S.H."/>
            <person name="Dutcher S."/>
            <person name="Estelle M."/>
            <person name="Fawcett J.A."/>
            <person name="Gundlach H."/>
            <person name="Hanada K."/>
            <person name="Heyl A."/>
            <person name="Hicks K.A."/>
            <person name="Hugh J."/>
            <person name="Lohr M."/>
            <person name="Mayer K."/>
            <person name="Melkozernov A."/>
            <person name="Murata T."/>
            <person name="Nelson D."/>
            <person name="Pils B."/>
            <person name="Prigge M."/>
            <person name="Reiss B."/>
            <person name="Renner T."/>
            <person name="Rombauts S."/>
            <person name="Rushton P."/>
            <person name="Sanderfoot A."/>
            <person name="Schween G."/>
            <person name="Shiu S.-H."/>
            <person name="Stueber K."/>
            <person name="Theodoulou F.L."/>
            <person name="Tu H."/>
            <person name="Van de Peer Y."/>
            <person name="Verrier P.J."/>
            <person name="Waters E."/>
            <person name="Wood A."/>
            <person name="Yang L."/>
            <person name="Cove D."/>
            <person name="Cuming A."/>
            <person name="Hasebe M."/>
            <person name="Lucas S."/>
            <person name="Mishler D.B."/>
            <person name="Reski R."/>
            <person name="Grigoriev I."/>
            <person name="Quatrano R.S."/>
            <person name="Boore J.L."/>
        </authorList>
    </citation>
    <scope>NUCLEOTIDE SEQUENCE [LARGE SCALE GENOMIC DNA]</scope>
    <source>
        <strain evidence="11 12">cv. Gransden 2004</strain>
    </source>
</reference>
<dbReference type="Gramene" id="Pp3c22_5470V3.1">
    <property type="protein sequence ID" value="Pp3c22_5470V3.1"/>
    <property type="gene ID" value="Pp3c22_5470"/>
</dbReference>
<dbReference type="SUPFAM" id="SSF52833">
    <property type="entry name" value="Thioredoxin-like"/>
    <property type="match status" value="1"/>
</dbReference>
<dbReference type="Pfam" id="PF13409">
    <property type="entry name" value="GST_N_2"/>
    <property type="match status" value="1"/>
</dbReference>
<dbReference type="InterPro" id="IPR040079">
    <property type="entry name" value="Glutathione_S-Trfase"/>
</dbReference>
<dbReference type="Gene3D" id="1.20.1050.10">
    <property type="match status" value="1"/>
</dbReference>
<sequence length="280" mass="30371">MRALCGVPSCASLSSHRLASPLLAYRACEFALGSSPGLRLEFVGRAVGLQSRSIGRRCIVAMAAAAAEAAPTEVFVKAAVGHPDKFGDCPFSHRVVLTLAEKKVPYDMKLIDVSNKPQWFLDINPEGKVPVIKDEGKFVADSDVITQLLEEKYPEPCLKTPEDKASAGARIFPNFAAFLKSKDPNDGTEAALLAELKSLDEHLKSNKPFIAGEAVTAADLALAPKLHHLTVALGHYKKWSIPEDLTNVLSYVEAVHSLESFKKTKPADEFIIAGWAKFFV</sequence>